<feature type="non-terminal residue" evidence="1">
    <location>
        <position position="1"/>
    </location>
</feature>
<gene>
    <name evidence="1" type="ORF">METZ01_LOCUS277128</name>
</gene>
<reference evidence="1" key="1">
    <citation type="submission" date="2018-05" db="EMBL/GenBank/DDBJ databases">
        <authorList>
            <person name="Lanie J.A."/>
            <person name="Ng W.-L."/>
            <person name="Kazmierczak K.M."/>
            <person name="Andrzejewski T.M."/>
            <person name="Davidsen T.M."/>
            <person name="Wayne K.J."/>
            <person name="Tettelin H."/>
            <person name="Glass J.I."/>
            <person name="Rusch D."/>
            <person name="Podicherti R."/>
            <person name="Tsui H.-C.T."/>
            <person name="Winkler M.E."/>
        </authorList>
    </citation>
    <scope>NUCLEOTIDE SEQUENCE</scope>
</reference>
<protein>
    <submittedName>
        <fullName evidence="1">Uncharacterized protein</fullName>
    </submittedName>
</protein>
<dbReference type="AlphaFoldDB" id="A0A382KH18"/>
<accession>A0A382KH18</accession>
<dbReference type="EMBL" id="UINC01080900">
    <property type="protein sequence ID" value="SVC24274.1"/>
    <property type="molecule type" value="Genomic_DNA"/>
</dbReference>
<proteinExistence type="predicted"/>
<sequence length="41" mass="4733">VILLSFKVFVLKFKDTRALFAEYGIIGNNKIEIFLIISKET</sequence>
<name>A0A382KH18_9ZZZZ</name>
<evidence type="ECO:0000313" key="1">
    <source>
        <dbReference type="EMBL" id="SVC24274.1"/>
    </source>
</evidence>
<organism evidence="1">
    <name type="scientific">marine metagenome</name>
    <dbReference type="NCBI Taxonomy" id="408172"/>
    <lineage>
        <taxon>unclassified sequences</taxon>
        <taxon>metagenomes</taxon>
        <taxon>ecological metagenomes</taxon>
    </lineage>
</organism>